<keyword evidence="3" id="KW-1185">Reference proteome</keyword>
<sequence length="234" mass="26008">MTEQNFQPQTRDTTNGPNLHTYVPRSDGAILVGTTVYWAEGAAPAANVTAVPVSCVCAHPGQPGMQPYPVYPAPYYPSPCIFSSYSPHVSARYQPVFYPQASIGQPLPQQPINYPIPVANIPYCAPPQQPYQPYNYPNMPAIYGPHVQQPAFGTIGLTGGEVLGQQLATANGMEMDRPQEMKPGDDDKFRFYWVRELDGTWSQRNRLTIDSGDIGDCRWYAQDGRFYAVRLPMD</sequence>
<organism evidence="2 3">
    <name type="scientific">Lachnellula suecica</name>
    <dbReference type="NCBI Taxonomy" id="602035"/>
    <lineage>
        <taxon>Eukaryota</taxon>
        <taxon>Fungi</taxon>
        <taxon>Dikarya</taxon>
        <taxon>Ascomycota</taxon>
        <taxon>Pezizomycotina</taxon>
        <taxon>Leotiomycetes</taxon>
        <taxon>Helotiales</taxon>
        <taxon>Lachnaceae</taxon>
        <taxon>Lachnellula</taxon>
    </lineage>
</organism>
<reference evidence="2 3" key="1">
    <citation type="submission" date="2018-05" db="EMBL/GenBank/DDBJ databases">
        <title>Genome sequencing and assembly of the regulated plant pathogen Lachnellula willkommii and related sister species for the development of diagnostic species identification markers.</title>
        <authorList>
            <person name="Giroux E."/>
            <person name="Bilodeau G."/>
        </authorList>
    </citation>
    <scope>NUCLEOTIDE SEQUENCE [LARGE SCALE GENOMIC DNA]</scope>
    <source>
        <strain evidence="2 3">CBS 268.59</strain>
    </source>
</reference>
<accession>A0A8T9C7H6</accession>
<gene>
    <name evidence="2" type="ORF">LSUE1_G002814</name>
</gene>
<dbReference type="EMBL" id="QGMK01000444">
    <property type="protein sequence ID" value="TVY81645.1"/>
    <property type="molecule type" value="Genomic_DNA"/>
</dbReference>
<feature type="compositionally biased region" description="Polar residues" evidence="1">
    <location>
        <begin position="1"/>
        <end position="18"/>
    </location>
</feature>
<evidence type="ECO:0000313" key="3">
    <source>
        <dbReference type="Proteomes" id="UP000469558"/>
    </source>
</evidence>
<proteinExistence type="predicted"/>
<evidence type="ECO:0000313" key="2">
    <source>
        <dbReference type="EMBL" id="TVY81645.1"/>
    </source>
</evidence>
<feature type="region of interest" description="Disordered" evidence="1">
    <location>
        <begin position="1"/>
        <end position="21"/>
    </location>
</feature>
<evidence type="ECO:0000256" key="1">
    <source>
        <dbReference type="SAM" id="MobiDB-lite"/>
    </source>
</evidence>
<dbReference type="Proteomes" id="UP000469558">
    <property type="component" value="Unassembled WGS sequence"/>
</dbReference>
<comment type="caution">
    <text evidence="2">The sequence shown here is derived from an EMBL/GenBank/DDBJ whole genome shotgun (WGS) entry which is preliminary data.</text>
</comment>
<protein>
    <submittedName>
        <fullName evidence="2">Uncharacterized protein</fullName>
    </submittedName>
</protein>
<dbReference type="AlphaFoldDB" id="A0A8T9C7H6"/>
<name>A0A8T9C7H6_9HELO</name>
<dbReference type="OrthoDB" id="5194044at2759"/>